<keyword evidence="3" id="KW-1185">Reference proteome</keyword>
<feature type="region of interest" description="Disordered" evidence="1">
    <location>
        <begin position="39"/>
        <end position="58"/>
    </location>
</feature>
<reference evidence="2 3" key="1">
    <citation type="submission" date="2022-04" db="EMBL/GenBank/DDBJ databases">
        <title>Spirosoma sp. strain RP8 genome sequencing and assembly.</title>
        <authorList>
            <person name="Jung Y."/>
        </authorList>
    </citation>
    <scope>NUCLEOTIDE SEQUENCE [LARGE SCALE GENOMIC DNA]</scope>
    <source>
        <strain evidence="2 3">RP8</strain>
    </source>
</reference>
<gene>
    <name evidence="2" type="ORF">M0L20_19120</name>
</gene>
<proteinExistence type="predicted"/>
<dbReference type="EMBL" id="JALPRF010000003">
    <property type="protein sequence ID" value="MCK8493986.1"/>
    <property type="molecule type" value="Genomic_DNA"/>
</dbReference>
<evidence type="ECO:0000313" key="2">
    <source>
        <dbReference type="EMBL" id="MCK8493986.1"/>
    </source>
</evidence>
<evidence type="ECO:0000256" key="1">
    <source>
        <dbReference type="SAM" id="MobiDB-lite"/>
    </source>
</evidence>
<feature type="region of interest" description="Disordered" evidence="1">
    <location>
        <begin position="1"/>
        <end position="20"/>
    </location>
</feature>
<dbReference type="Proteomes" id="UP001202180">
    <property type="component" value="Unassembled WGS sequence"/>
</dbReference>
<evidence type="ECO:0000313" key="3">
    <source>
        <dbReference type="Proteomes" id="UP001202180"/>
    </source>
</evidence>
<accession>A0ABT0HP86</accession>
<dbReference type="RefSeq" id="WP_232558203.1">
    <property type="nucleotide sequence ID" value="NZ_JALPRF010000003.1"/>
</dbReference>
<sequence>MARLKKNLQPISHEPVGQAGQAHDVFALENVTQLREAVDQAVYGDSEETEPNDPQRVHTVEGLTTLGQMGLLTEMDLDEAKKGYL</sequence>
<comment type="caution">
    <text evidence="2">The sequence shown here is derived from an EMBL/GenBank/DDBJ whole genome shotgun (WGS) entry which is preliminary data.</text>
</comment>
<protein>
    <submittedName>
        <fullName evidence="2">Uncharacterized protein</fullName>
    </submittedName>
</protein>
<organism evidence="2 3">
    <name type="scientific">Spirosoma liriopis</name>
    <dbReference type="NCBI Taxonomy" id="2937440"/>
    <lineage>
        <taxon>Bacteria</taxon>
        <taxon>Pseudomonadati</taxon>
        <taxon>Bacteroidota</taxon>
        <taxon>Cytophagia</taxon>
        <taxon>Cytophagales</taxon>
        <taxon>Cytophagaceae</taxon>
        <taxon>Spirosoma</taxon>
    </lineage>
</organism>
<name>A0ABT0HP86_9BACT</name>